<dbReference type="NCBIfam" id="TIGR02964">
    <property type="entry name" value="xanthine_xdhC"/>
    <property type="match status" value="1"/>
</dbReference>
<gene>
    <name evidence="3" type="primary">xdhC</name>
    <name evidence="3" type="ORF">ACFSNC_09170</name>
</gene>
<dbReference type="Proteomes" id="UP001597299">
    <property type="component" value="Unassembled WGS sequence"/>
</dbReference>
<dbReference type="InterPro" id="IPR014308">
    <property type="entry name" value="Xanthine_DH_XdhC"/>
</dbReference>
<evidence type="ECO:0000313" key="3">
    <source>
        <dbReference type="EMBL" id="MFD2140569.1"/>
    </source>
</evidence>
<evidence type="ECO:0000313" key="4">
    <source>
        <dbReference type="Proteomes" id="UP001597299"/>
    </source>
</evidence>
<dbReference type="RefSeq" id="WP_213352865.1">
    <property type="nucleotide sequence ID" value="NZ_JAHBGB010000031.1"/>
</dbReference>
<reference evidence="4" key="1">
    <citation type="journal article" date="2019" name="Int. J. Syst. Evol. Microbiol.">
        <title>The Global Catalogue of Microorganisms (GCM) 10K type strain sequencing project: providing services to taxonomists for standard genome sequencing and annotation.</title>
        <authorList>
            <consortium name="The Broad Institute Genomics Platform"/>
            <consortium name="The Broad Institute Genome Sequencing Center for Infectious Disease"/>
            <person name="Wu L."/>
            <person name="Ma J."/>
        </authorList>
    </citation>
    <scope>NUCLEOTIDE SEQUENCE [LARGE SCALE GENOMIC DNA]</scope>
    <source>
        <strain evidence="4">CCM 7435</strain>
    </source>
</reference>
<dbReference type="Pfam" id="PF02625">
    <property type="entry name" value="XdhC_CoxI"/>
    <property type="match status" value="1"/>
</dbReference>
<feature type="domain" description="XdhC Rossmann" evidence="2">
    <location>
        <begin position="92"/>
        <end position="230"/>
    </location>
</feature>
<dbReference type="InterPro" id="IPR052698">
    <property type="entry name" value="MoCofactor_Util/Proc"/>
</dbReference>
<dbReference type="EMBL" id="JBHUHD010000001">
    <property type="protein sequence ID" value="MFD2140569.1"/>
    <property type="molecule type" value="Genomic_DNA"/>
</dbReference>
<proteinExistence type="predicted"/>
<dbReference type="InterPro" id="IPR003777">
    <property type="entry name" value="XdhC_CoxI"/>
</dbReference>
<sequence>MIRVRVVRARGSTPREEGAEMFVGPDTVSGTIGGGHLEYMAIDRARQMLARGEATAQMDVPLGPAIGQCCGGRVRLGLDRAAPTPPQPGPPVLIFGAGHVGRALAGALHPLPLSPRLIDQRADELALAAPGIPVTLTALPEAEVRSAPPGAAYVILTHDHALDFLLAVEVLRRRDAAYVGMIGSRTKRATFQRHAALEGVDTRPLVCPVGAGFPRDKRPEVIAAFACAEILSALLTHGAGPGPGLAAPAEVPATICLSD</sequence>
<evidence type="ECO:0000259" key="2">
    <source>
        <dbReference type="Pfam" id="PF13478"/>
    </source>
</evidence>
<accession>A0ABW4YWP1</accession>
<keyword evidence="4" id="KW-1185">Reference proteome</keyword>
<organism evidence="3 4">
    <name type="scientific">Ancylobacter oerskovii</name>
    <dbReference type="NCBI Taxonomy" id="459519"/>
    <lineage>
        <taxon>Bacteria</taxon>
        <taxon>Pseudomonadati</taxon>
        <taxon>Pseudomonadota</taxon>
        <taxon>Alphaproteobacteria</taxon>
        <taxon>Hyphomicrobiales</taxon>
        <taxon>Xanthobacteraceae</taxon>
        <taxon>Ancylobacter</taxon>
    </lineage>
</organism>
<dbReference type="Pfam" id="PF13478">
    <property type="entry name" value="XdhC_C"/>
    <property type="match status" value="1"/>
</dbReference>
<name>A0ABW4YWP1_9HYPH</name>
<dbReference type="PANTHER" id="PTHR30388:SF6">
    <property type="entry name" value="XANTHINE DEHYDROGENASE SUBUNIT A-RELATED"/>
    <property type="match status" value="1"/>
</dbReference>
<evidence type="ECO:0000259" key="1">
    <source>
        <dbReference type="Pfam" id="PF02625"/>
    </source>
</evidence>
<protein>
    <submittedName>
        <fullName evidence="3">Xanthine dehydrogenase accessory protein XdhC</fullName>
    </submittedName>
</protein>
<comment type="caution">
    <text evidence="3">The sequence shown here is derived from an EMBL/GenBank/DDBJ whole genome shotgun (WGS) entry which is preliminary data.</text>
</comment>
<dbReference type="Gene3D" id="3.40.50.720">
    <property type="entry name" value="NAD(P)-binding Rossmann-like Domain"/>
    <property type="match status" value="1"/>
</dbReference>
<feature type="domain" description="XdhC- CoxI" evidence="1">
    <location>
        <begin position="4"/>
        <end position="55"/>
    </location>
</feature>
<dbReference type="InterPro" id="IPR027051">
    <property type="entry name" value="XdhC_Rossmann_dom"/>
</dbReference>
<dbReference type="PANTHER" id="PTHR30388">
    <property type="entry name" value="ALDEHYDE OXIDOREDUCTASE MOLYBDENUM COFACTOR ASSEMBLY PROTEIN"/>
    <property type="match status" value="1"/>
</dbReference>